<feature type="transmembrane region" description="Helical" evidence="6">
    <location>
        <begin position="6"/>
        <end position="28"/>
    </location>
</feature>
<evidence type="ECO:0000313" key="7">
    <source>
        <dbReference type="EMBL" id="ALS96853.1"/>
    </source>
</evidence>
<dbReference type="PANTHER" id="PTHR30086:SF20">
    <property type="entry name" value="ARGININE EXPORTER PROTEIN ARGO-RELATED"/>
    <property type="match status" value="1"/>
</dbReference>
<dbReference type="EMBL" id="CP013650">
    <property type="protein sequence ID" value="ALS96853.1"/>
    <property type="molecule type" value="Genomic_DNA"/>
</dbReference>
<dbReference type="AlphaFoldDB" id="A0A0U3B5B6"/>
<dbReference type="InterPro" id="IPR001123">
    <property type="entry name" value="LeuE-type"/>
</dbReference>
<evidence type="ECO:0000256" key="5">
    <source>
        <dbReference type="ARBA" id="ARBA00023136"/>
    </source>
</evidence>
<dbReference type="KEGG" id="lal:AT746_00225"/>
<feature type="transmembrane region" description="Helical" evidence="6">
    <location>
        <begin position="40"/>
        <end position="65"/>
    </location>
</feature>
<comment type="subcellular location">
    <subcellularLocation>
        <location evidence="1">Cell membrane</location>
        <topology evidence="1">Multi-pass membrane protein</topology>
    </subcellularLocation>
</comment>
<name>A0A0U3B5B6_9ALTE</name>
<dbReference type="GO" id="GO:0005886">
    <property type="term" value="C:plasma membrane"/>
    <property type="evidence" value="ECO:0007669"/>
    <property type="project" value="UniProtKB-SubCell"/>
</dbReference>
<feature type="transmembrane region" description="Helical" evidence="6">
    <location>
        <begin position="140"/>
        <end position="166"/>
    </location>
</feature>
<keyword evidence="8" id="KW-1185">Reference proteome</keyword>
<dbReference type="GO" id="GO:0015171">
    <property type="term" value="F:amino acid transmembrane transporter activity"/>
    <property type="evidence" value="ECO:0007669"/>
    <property type="project" value="TreeGrafter"/>
</dbReference>
<evidence type="ECO:0000256" key="4">
    <source>
        <dbReference type="ARBA" id="ARBA00022989"/>
    </source>
</evidence>
<dbReference type="RefSeq" id="WP_062474777.1">
    <property type="nucleotide sequence ID" value="NZ_CP013650.1"/>
</dbReference>
<accession>A0A0U3B5B6</accession>
<reference evidence="7 8" key="1">
    <citation type="submission" date="2015-12" db="EMBL/GenBank/DDBJ databases">
        <title>Complete genome of Lacimicrobium alkaliphilum KCTC 32984.</title>
        <authorList>
            <person name="Kim S.-G."/>
            <person name="Lee Y.-J."/>
        </authorList>
    </citation>
    <scope>NUCLEOTIDE SEQUENCE [LARGE SCALE GENOMIC DNA]</scope>
    <source>
        <strain evidence="7 8">YelD216</strain>
    </source>
</reference>
<sequence length="205" mass="21261">MNLSDILTLLILMLALAATPSTSVALVVIRSATAGFKHGVAVTCGIVLGDLIFVLLAVAGMAALAEAMGSLFIILRYLAGAYLIWFGISLLRTGNASESLTEQGSGSSLPASFLSGLIITLGDIKAILFYASLFPAFIDVAMIGAAGLVTVIFITVVAVGGVKLGYACAARQIRHRLVRYKEAPHTKVIAGTIMAGAGTYMIIKI</sequence>
<feature type="transmembrane region" description="Helical" evidence="6">
    <location>
        <begin position="71"/>
        <end position="91"/>
    </location>
</feature>
<organism evidence="7 8">
    <name type="scientific">Lacimicrobium alkaliphilum</name>
    <dbReference type="NCBI Taxonomy" id="1526571"/>
    <lineage>
        <taxon>Bacteria</taxon>
        <taxon>Pseudomonadati</taxon>
        <taxon>Pseudomonadota</taxon>
        <taxon>Gammaproteobacteria</taxon>
        <taxon>Alteromonadales</taxon>
        <taxon>Alteromonadaceae</taxon>
        <taxon>Lacimicrobium</taxon>
    </lineage>
</organism>
<dbReference type="Proteomes" id="UP000068447">
    <property type="component" value="Chromosome"/>
</dbReference>
<feature type="transmembrane region" description="Helical" evidence="6">
    <location>
        <begin position="112"/>
        <end position="134"/>
    </location>
</feature>
<evidence type="ECO:0000313" key="8">
    <source>
        <dbReference type="Proteomes" id="UP000068447"/>
    </source>
</evidence>
<evidence type="ECO:0000256" key="6">
    <source>
        <dbReference type="SAM" id="Phobius"/>
    </source>
</evidence>
<dbReference type="STRING" id="1526571.AT746_00225"/>
<evidence type="ECO:0000256" key="1">
    <source>
        <dbReference type="ARBA" id="ARBA00004651"/>
    </source>
</evidence>
<dbReference type="PANTHER" id="PTHR30086">
    <property type="entry name" value="ARGININE EXPORTER PROTEIN ARGO"/>
    <property type="match status" value="1"/>
</dbReference>
<proteinExistence type="predicted"/>
<protein>
    <submittedName>
        <fullName evidence="7">Threonine transporter</fullName>
    </submittedName>
</protein>
<keyword evidence="3 6" id="KW-0812">Transmembrane</keyword>
<dbReference type="Pfam" id="PF01810">
    <property type="entry name" value="LysE"/>
    <property type="match status" value="1"/>
</dbReference>
<feature type="transmembrane region" description="Helical" evidence="6">
    <location>
        <begin position="186"/>
        <end position="203"/>
    </location>
</feature>
<keyword evidence="5 6" id="KW-0472">Membrane</keyword>
<gene>
    <name evidence="7" type="ORF">AT746_00225</name>
</gene>
<keyword evidence="2" id="KW-1003">Cell membrane</keyword>
<keyword evidence="4 6" id="KW-1133">Transmembrane helix</keyword>
<evidence type="ECO:0000256" key="3">
    <source>
        <dbReference type="ARBA" id="ARBA00022692"/>
    </source>
</evidence>
<evidence type="ECO:0000256" key="2">
    <source>
        <dbReference type="ARBA" id="ARBA00022475"/>
    </source>
</evidence>